<comment type="caution">
    <text evidence="1">The sequence shown here is derived from an EMBL/GenBank/DDBJ whole genome shotgun (WGS) entry which is preliminary data.</text>
</comment>
<accession>A0A1C7M2S0</accession>
<organism evidence="1 2">
    <name type="scientific">Grifola frondosa</name>
    <name type="common">Maitake</name>
    <name type="synonym">Polyporus frondosus</name>
    <dbReference type="NCBI Taxonomy" id="5627"/>
    <lineage>
        <taxon>Eukaryota</taxon>
        <taxon>Fungi</taxon>
        <taxon>Dikarya</taxon>
        <taxon>Basidiomycota</taxon>
        <taxon>Agaricomycotina</taxon>
        <taxon>Agaricomycetes</taxon>
        <taxon>Polyporales</taxon>
        <taxon>Grifolaceae</taxon>
        <taxon>Grifola</taxon>
    </lineage>
</organism>
<keyword evidence="2" id="KW-1185">Reference proteome</keyword>
<dbReference type="AlphaFoldDB" id="A0A1C7M2S0"/>
<sequence length="106" mass="11479">MDVKFVEGGSHALFYDFPDEFSETLLAFCGTSCRASLEVKQPTAGRAHIPSPARTRAAEVALLSPPRHPLHTGACCFSYVLQISFACKDGDSFRIIISITAITSKT</sequence>
<evidence type="ECO:0000313" key="2">
    <source>
        <dbReference type="Proteomes" id="UP000092993"/>
    </source>
</evidence>
<dbReference type="Proteomes" id="UP000092993">
    <property type="component" value="Unassembled WGS sequence"/>
</dbReference>
<reference evidence="1 2" key="1">
    <citation type="submission" date="2016-03" db="EMBL/GenBank/DDBJ databases">
        <title>Whole genome sequencing of Grifola frondosa 9006-11.</title>
        <authorList>
            <person name="Min B."/>
            <person name="Park H."/>
            <person name="Kim J.-G."/>
            <person name="Cho H."/>
            <person name="Oh Y.-L."/>
            <person name="Kong W.-S."/>
            <person name="Choi I.-G."/>
        </authorList>
    </citation>
    <scope>NUCLEOTIDE SEQUENCE [LARGE SCALE GENOMIC DNA]</scope>
    <source>
        <strain evidence="1 2">9006-11</strain>
    </source>
</reference>
<proteinExistence type="predicted"/>
<dbReference type="EMBL" id="LUGG01000017">
    <property type="protein sequence ID" value="OBZ69384.1"/>
    <property type="molecule type" value="Genomic_DNA"/>
</dbReference>
<protein>
    <submittedName>
        <fullName evidence="1">Uncharacterized protein</fullName>
    </submittedName>
</protein>
<gene>
    <name evidence="1" type="ORF">A0H81_10613</name>
</gene>
<evidence type="ECO:0000313" key="1">
    <source>
        <dbReference type="EMBL" id="OBZ69384.1"/>
    </source>
</evidence>
<name>A0A1C7M2S0_GRIFR</name>